<dbReference type="PANTHER" id="PTHR34200:SF2">
    <property type="entry name" value="TRANSMEMBRANE PROTEIN"/>
    <property type="match status" value="1"/>
</dbReference>
<keyword evidence="3" id="KW-0732">Signal</keyword>
<keyword evidence="2" id="KW-0472">Membrane</keyword>
<keyword evidence="2" id="KW-0812">Transmembrane</keyword>
<evidence type="ECO:0000256" key="2">
    <source>
        <dbReference type="SAM" id="Phobius"/>
    </source>
</evidence>
<dbReference type="Pfam" id="PF24053">
    <property type="entry name" value="DUF7356"/>
    <property type="match status" value="1"/>
</dbReference>
<comment type="caution">
    <text evidence="5">The sequence shown here is derived from an EMBL/GenBank/DDBJ whole genome shotgun (WGS) entry which is preliminary data.</text>
</comment>
<feature type="compositionally biased region" description="Basic and acidic residues" evidence="1">
    <location>
        <begin position="116"/>
        <end position="133"/>
    </location>
</feature>
<evidence type="ECO:0000256" key="1">
    <source>
        <dbReference type="SAM" id="MobiDB-lite"/>
    </source>
</evidence>
<reference evidence="5 6" key="1">
    <citation type="journal article" date="2023" name="G3 (Bethesda)">
        <title>A chromosome-length genome assembly and annotation of blackberry (Rubus argutus, cv. 'Hillquist').</title>
        <authorList>
            <person name="Bruna T."/>
            <person name="Aryal R."/>
            <person name="Dudchenko O."/>
            <person name="Sargent D.J."/>
            <person name="Mead D."/>
            <person name="Buti M."/>
            <person name="Cavallini A."/>
            <person name="Hytonen T."/>
            <person name="Andres J."/>
            <person name="Pham M."/>
            <person name="Weisz D."/>
            <person name="Mascagni F."/>
            <person name="Usai G."/>
            <person name="Natali L."/>
            <person name="Bassil N."/>
            <person name="Fernandez G.E."/>
            <person name="Lomsadze A."/>
            <person name="Armour M."/>
            <person name="Olukolu B."/>
            <person name="Poorten T."/>
            <person name="Britton C."/>
            <person name="Davik J."/>
            <person name="Ashrafi H."/>
            <person name="Aiden E.L."/>
            <person name="Borodovsky M."/>
            <person name="Worthington M."/>
        </authorList>
    </citation>
    <scope>NUCLEOTIDE SEQUENCE [LARGE SCALE GENOMIC DNA]</scope>
    <source>
        <strain evidence="5">PI 553951</strain>
    </source>
</reference>
<evidence type="ECO:0000313" key="5">
    <source>
        <dbReference type="EMBL" id="KAK9920229.1"/>
    </source>
</evidence>
<feature type="compositionally biased region" description="Pro residues" evidence="1">
    <location>
        <begin position="149"/>
        <end position="165"/>
    </location>
</feature>
<feature type="chain" id="PRO_5043374045" description="DUF7356 domain-containing protein" evidence="3">
    <location>
        <begin position="23"/>
        <end position="429"/>
    </location>
</feature>
<feature type="compositionally biased region" description="Basic and acidic residues" evidence="1">
    <location>
        <begin position="194"/>
        <end position="209"/>
    </location>
</feature>
<dbReference type="EMBL" id="JBEDUW010000006">
    <property type="protein sequence ID" value="KAK9920229.1"/>
    <property type="molecule type" value="Genomic_DNA"/>
</dbReference>
<feature type="compositionally biased region" description="Basic and acidic residues" evidence="1">
    <location>
        <begin position="168"/>
        <end position="180"/>
    </location>
</feature>
<dbReference type="InterPro" id="IPR055780">
    <property type="entry name" value="DUF7356"/>
</dbReference>
<evidence type="ECO:0000259" key="4">
    <source>
        <dbReference type="Pfam" id="PF24053"/>
    </source>
</evidence>
<accession>A0AAW1W674</accession>
<keyword evidence="2" id="KW-1133">Transmembrane helix</keyword>
<keyword evidence="6" id="KW-1185">Reference proteome</keyword>
<sequence length="429" mass="45900">MDRNSSVAVILLLFIVAGVSNASMLSKHRLLIGEHPKDSSNTSTLPDRDSPVPSPPPPSKPDPKPIDDPSKNKTDSVPPAKTPDPNPDPKGSNKGTKPGPASPPIDAGDGKSNQTQKKEPNPVPEQKPKDKDNPTPVPEQKPKDKGNPTPVPEQKPKENPNPVPGKTPSEKDQSGKHSDNEPGSASPPPPPPEGGKEKSPEIDKTKNKGDNGTNSPDVKKESCDGAIKTCSNTDMVACIKSFNSESTEAVILVQNVRDGTLKAHVSAEDTKDLEILKHQYKKIKLNMGKSNKIVLKAGNGECVLQMGSEGNFFLRFPSYEKVVTPINGAYFLIVTVLIFGGTWACCLVRKRKQRSGGGVPYQELEMALPESASATNVVTAEGWDQGWDDDWDGDNAVKSPGGHLVGSISANGLTARSSNKDGWENNWDD</sequence>
<name>A0AAW1W674_RUBAR</name>
<dbReference type="PANTHER" id="PTHR34200">
    <property type="entry name" value="DENTIN SIALOPHOSPHOPROTEIN-LIKE ISOFORM X1"/>
    <property type="match status" value="1"/>
</dbReference>
<dbReference type="AlphaFoldDB" id="A0AAW1W674"/>
<proteinExistence type="predicted"/>
<feature type="domain" description="DUF7356" evidence="4">
    <location>
        <begin position="217"/>
        <end position="308"/>
    </location>
</feature>
<protein>
    <recommendedName>
        <fullName evidence="4">DUF7356 domain-containing protein</fullName>
    </recommendedName>
</protein>
<feature type="compositionally biased region" description="Basic and acidic residues" evidence="1">
    <location>
        <begin position="61"/>
        <end position="74"/>
    </location>
</feature>
<feature type="signal peptide" evidence="3">
    <location>
        <begin position="1"/>
        <end position="22"/>
    </location>
</feature>
<evidence type="ECO:0000256" key="3">
    <source>
        <dbReference type="SAM" id="SignalP"/>
    </source>
</evidence>
<feature type="region of interest" description="Disordered" evidence="1">
    <location>
        <begin position="34"/>
        <end position="224"/>
    </location>
</feature>
<feature type="transmembrane region" description="Helical" evidence="2">
    <location>
        <begin position="328"/>
        <end position="348"/>
    </location>
</feature>
<dbReference type="Proteomes" id="UP001457282">
    <property type="component" value="Unassembled WGS sequence"/>
</dbReference>
<gene>
    <name evidence="5" type="ORF">M0R45_028787</name>
</gene>
<organism evidence="5 6">
    <name type="scientific">Rubus argutus</name>
    <name type="common">Southern blackberry</name>
    <dbReference type="NCBI Taxonomy" id="59490"/>
    <lineage>
        <taxon>Eukaryota</taxon>
        <taxon>Viridiplantae</taxon>
        <taxon>Streptophyta</taxon>
        <taxon>Embryophyta</taxon>
        <taxon>Tracheophyta</taxon>
        <taxon>Spermatophyta</taxon>
        <taxon>Magnoliopsida</taxon>
        <taxon>eudicotyledons</taxon>
        <taxon>Gunneridae</taxon>
        <taxon>Pentapetalae</taxon>
        <taxon>rosids</taxon>
        <taxon>fabids</taxon>
        <taxon>Rosales</taxon>
        <taxon>Rosaceae</taxon>
        <taxon>Rosoideae</taxon>
        <taxon>Rosoideae incertae sedis</taxon>
        <taxon>Rubus</taxon>
    </lineage>
</organism>
<evidence type="ECO:0000313" key="6">
    <source>
        <dbReference type="Proteomes" id="UP001457282"/>
    </source>
</evidence>